<dbReference type="GeneID" id="98613959"/>
<dbReference type="InterPro" id="IPR036390">
    <property type="entry name" value="WH_DNA-bd_sf"/>
</dbReference>
<sequence length="99" mass="10939">MKQIEQLAEHAANAAKLLKELANENRLMICCCLGDQELSVSELNAQIPLSQSALSQHLARLRSADIVATRKEGLTVFYKLNGDNALKIILTLKSIYCPE</sequence>
<evidence type="ECO:0000313" key="6">
    <source>
        <dbReference type="Proteomes" id="UP001169760"/>
    </source>
</evidence>
<dbReference type="PROSITE" id="PS50987">
    <property type="entry name" value="HTH_ARSR_2"/>
    <property type="match status" value="1"/>
</dbReference>
<evidence type="ECO:0000313" key="5">
    <source>
        <dbReference type="EMBL" id="MDO6420898.1"/>
    </source>
</evidence>
<dbReference type="InterPro" id="IPR001845">
    <property type="entry name" value="HTH_ArsR_DNA-bd_dom"/>
</dbReference>
<name>A0AAW7X2T4_9GAMM</name>
<dbReference type="Gene3D" id="1.10.10.10">
    <property type="entry name" value="Winged helix-like DNA-binding domain superfamily/Winged helix DNA-binding domain"/>
    <property type="match status" value="1"/>
</dbReference>
<dbReference type="SMART" id="SM00418">
    <property type="entry name" value="HTH_ARSR"/>
    <property type="match status" value="1"/>
</dbReference>
<dbReference type="Proteomes" id="UP001169760">
    <property type="component" value="Unassembled WGS sequence"/>
</dbReference>
<dbReference type="InterPro" id="IPR051081">
    <property type="entry name" value="HTH_MetalResp_TranReg"/>
</dbReference>
<keyword evidence="2" id="KW-0238">DNA-binding</keyword>
<keyword evidence="3" id="KW-0804">Transcription</keyword>
<dbReference type="GO" id="GO:0003700">
    <property type="term" value="F:DNA-binding transcription factor activity"/>
    <property type="evidence" value="ECO:0007669"/>
    <property type="project" value="InterPro"/>
</dbReference>
<protein>
    <submittedName>
        <fullName evidence="5">Metalloregulator ArsR/SmtB family transcription factor</fullName>
    </submittedName>
</protein>
<gene>
    <name evidence="5" type="ORF">Q4521_00280</name>
</gene>
<feature type="domain" description="HTH arsR-type" evidence="4">
    <location>
        <begin position="7"/>
        <end position="99"/>
    </location>
</feature>
<reference evidence="5" key="1">
    <citation type="submission" date="2023-07" db="EMBL/GenBank/DDBJ databases">
        <title>Genome content predicts the carbon catabolic preferences of heterotrophic bacteria.</title>
        <authorList>
            <person name="Gralka M."/>
        </authorList>
    </citation>
    <scope>NUCLEOTIDE SEQUENCE</scope>
    <source>
        <strain evidence="5">I3M17_2</strain>
    </source>
</reference>
<evidence type="ECO:0000259" key="4">
    <source>
        <dbReference type="PROSITE" id="PS50987"/>
    </source>
</evidence>
<dbReference type="NCBIfam" id="NF033788">
    <property type="entry name" value="HTH_metalloreg"/>
    <property type="match status" value="1"/>
</dbReference>
<keyword evidence="1" id="KW-0805">Transcription regulation</keyword>
<organism evidence="5 6">
    <name type="scientific">Saccharophagus degradans</name>
    <dbReference type="NCBI Taxonomy" id="86304"/>
    <lineage>
        <taxon>Bacteria</taxon>
        <taxon>Pseudomonadati</taxon>
        <taxon>Pseudomonadota</taxon>
        <taxon>Gammaproteobacteria</taxon>
        <taxon>Cellvibrionales</taxon>
        <taxon>Cellvibrionaceae</taxon>
        <taxon>Saccharophagus</taxon>
    </lineage>
</organism>
<dbReference type="PANTHER" id="PTHR33154">
    <property type="entry name" value="TRANSCRIPTIONAL REGULATOR, ARSR FAMILY"/>
    <property type="match status" value="1"/>
</dbReference>
<dbReference type="EMBL" id="JAUOPB010000001">
    <property type="protein sequence ID" value="MDO6420898.1"/>
    <property type="molecule type" value="Genomic_DNA"/>
</dbReference>
<dbReference type="InterPro" id="IPR011991">
    <property type="entry name" value="ArsR-like_HTH"/>
</dbReference>
<dbReference type="Pfam" id="PF01022">
    <property type="entry name" value="HTH_5"/>
    <property type="match status" value="1"/>
</dbReference>
<proteinExistence type="predicted"/>
<dbReference type="PRINTS" id="PR00778">
    <property type="entry name" value="HTHARSR"/>
</dbReference>
<dbReference type="RefSeq" id="WP_011468770.1">
    <property type="nucleotide sequence ID" value="NZ_CP123764.1"/>
</dbReference>
<evidence type="ECO:0000256" key="3">
    <source>
        <dbReference type="ARBA" id="ARBA00023163"/>
    </source>
</evidence>
<evidence type="ECO:0000256" key="2">
    <source>
        <dbReference type="ARBA" id="ARBA00023125"/>
    </source>
</evidence>
<accession>A0AAW7X2T4</accession>
<dbReference type="CDD" id="cd00090">
    <property type="entry name" value="HTH_ARSR"/>
    <property type="match status" value="1"/>
</dbReference>
<dbReference type="AlphaFoldDB" id="A0AAW7X2T4"/>
<dbReference type="GO" id="GO:0003677">
    <property type="term" value="F:DNA binding"/>
    <property type="evidence" value="ECO:0007669"/>
    <property type="project" value="UniProtKB-KW"/>
</dbReference>
<dbReference type="SUPFAM" id="SSF46785">
    <property type="entry name" value="Winged helix' DNA-binding domain"/>
    <property type="match status" value="1"/>
</dbReference>
<comment type="caution">
    <text evidence="5">The sequence shown here is derived from an EMBL/GenBank/DDBJ whole genome shotgun (WGS) entry which is preliminary data.</text>
</comment>
<evidence type="ECO:0000256" key="1">
    <source>
        <dbReference type="ARBA" id="ARBA00023015"/>
    </source>
</evidence>
<dbReference type="InterPro" id="IPR036388">
    <property type="entry name" value="WH-like_DNA-bd_sf"/>
</dbReference>
<dbReference type="PANTHER" id="PTHR33154:SF28">
    <property type="entry name" value="HTH-TYPE TRANSCRIPTIONAL REGULATOR YGAV-RELATED"/>
    <property type="match status" value="1"/>
</dbReference>